<dbReference type="KEGG" id="hfv:R50_0314"/>
<gene>
    <name evidence="1" type="ORF">R50_0314</name>
</gene>
<evidence type="ECO:0000313" key="1">
    <source>
        <dbReference type="EMBL" id="CAB1127820.1"/>
    </source>
</evidence>
<accession>A0A6F8ZDT1</accession>
<reference evidence="1 2" key="1">
    <citation type="submission" date="2020-02" db="EMBL/GenBank/DDBJ databases">
        <authorList>
            <person name="Hogendoorn C."/>
        </authorList>
    </citation>
    <scope>NUCLEOTIDE SEQUENCE [LARGE SCALE GENOMIC DNA]</scope>
    <source>
        <strain evidence="1">R501</strain>
    </source>
</reference>
<proteinExistence type="predicted"/>
<evidence type="ECO:0008006" key="3">
    <source>
        <dbReference type="Google" id="ProtNLM"/>
    </source>
</evidence>
<evidence type="ECO:0000313" key="2">
    <source>
        <dbReference type="Proteomes" id="UP000503399"/>
    </source>
</evidence>
<dbReference type="Proteomes" id="UP000503399">
    <property type="component" value="Chromosome"/>
</dbReference>
<dbReference type="AlphaFoldDB" id="A0A6F8ZDT1"/>
<protein>
    <recommendedName>
        <fullName evidence="3">CRISPR-associated protein</fullName>
    </recommendedName>
</protein>
<keyword evidence="2" id="KW-1185">Reference proteome</keyword>
<organism evidence="1 2">
    <name type="scientific">Candidatus Hydrogenisulfobacillus filiaventi</name>
    <dbReference type="NCBI Taxonomy" id="2707344"/>
    <lineage>
        <taxon>Bacteria</taxon>
        <taxon>Bacillati</taxon>
        <taxon>Bacillota</taxon>
        <taxon>Clostridia</taxon>
        <taxon>Eubacteriales</taxon>
        <taxon>Clostridiales Family XVII. Incertae Sedis</taxon>
        <taxon>Candidatus Hydrogenisulfobacillus</taxon>
    </lineage>
</organism>
<sequence>MGTATNAVLITALGTGKYVPISYHFTGRDAVGDVKTCFPSLAMWKLLDPHPKELWVLLTDEARHKWWGTFRLVASRLGVVNPREIPIKIGPQSDGREVFAPLAKALRERNLPPVVLDITFGFRMLPLAYLLTMTYIYGLKQPLVDKKDVFDQRPVSVYYGAREMPKNGAAPIVDLTPAFYLVDWFYAARTFSHAGALGPFVEAWEANKSHSPSSRAVGEFGTTIRKLGHALDNGLAIEVGKLAKDALQHIRELQEEDFIGNLEPVAHMLGRLQEGLEGLAFSSDKKILDQEELQRELHGIRWYQLHNRPSLALAWSREWLINWVLWREGKTDAGRWLNYREVRRPIEQLLGCLSNFMDDKKQKHGLNELQREVGSLWKSISGARNYYQHAGFADSPSRSTIQVERMEQILADTRPIGLLREGTEKCRATTQDPDEG</sequence>
<dbReference type="EMBL" id="LR778114">
    <property type="protein sequence ID" value="CAB1127820.1"/>
    <property type="molecule type" value="Genomic_DNA"/>
</dbReference>
<name>A0A6F8ZDT1_9FIRM</name>